<feature type="non-terminal residue" evidence="2">
    <location>
        <position position="239"/>
    </location>
</feature>
<feature type="coiled-coil region" evidence="1">
    <location>
        <begin position="177"/>
        <end position="204"/>
    </location>
</feature>
<dbReference type="OrthoDB" id="5187726at2759"/>
<evidence type="ECO:0000256" key="1">
    <source>
        <dbReference type="SAM" id="Coils"/>
    </source>
</evidence>
<comment type="caution">
    <text evidence="2">The sequence shown here is derived from an EMBL/GenBank/DDBJ whole genome shotgun (WGS) entry which is preliminary data.</text>
</comment>
<organism evidence="2">
    <name type="scientific">Fusarium oxysporum (strain Fo5176)</name>
    <name type="common">Fusarium vascular wilt</name>
    <dbReference type="NCBI Taxonomy" id="660025"/>
    <lineage>
        <taxon>Eukaryota</taxon>
        <taxon>Fungi</taxon>
        <taxon>Dikarya</taxon>
        <taxon>Ascomycota</taxon>
        <taxon>Pezizomycotina</taxon>
        <taxon>Sordariomycetes</taxon>
        <taxon>Hypocreomycetidae</taxon>
        <taxon>Hypocreales</taxon>
        <taxon>Nectriaceae</taxon>
        <taxon>Fusarium</taxon>
        <taxon>Fusarium oxysporum species complex</taxon>
    </lineage>
</organism>
<keyword evidence="1" id="KW-0175">Coiled coil</keyword>
<protein>
    <submittedName>
        <fullName evidence="2">Uncharacterized protein</fullName>
    </submittedName>
</protein>
<dbReference type="EMBL" id="AFQF01002656">
    <property type="protein sequence ID" value="EGU79503.1"/>
    <property type="molecule type" value="Genomic_DNA"/>
</dbReference>
<dbReference type="STRING" id="660025.F9FUA4"/>
<gene>
    <name evidence="2" type="ORF">FOXB_09985</name>
</gene>
<proteinExistence type="predicted"/>
<sequence>MTAMFVLRYAKCDRSTTLEMQRFDPYKGAGDMGQEASEDGLLLRRCRDRLAAHIEVERRTGVKVEPAEVSLTTNQSHAYTWTYTAEVAHLFSQDLDDHGIETYQRLCIEVGRSFHAVSFTKSDLAGSQLRSGSPPPFCVPTFNVDAMESGNVTERVSMLSHQLSMMETSTAYDEITRRQLQENISTLEYENERLGQEARQQREDAVYHRDFFYRLLEATDQLNLTIADIHQDYIRTVNV</sequence>
<accession>F9FUA4</accession>
<reference evidence="2" key="1">
    <citation type="journal article" date="2012" name="Mol. Plant Microbe Interact.">
        <title>A highly conserved effector in Fusarium oxysporum is required for full virulence on Arabidopsis.</title>
        <authorList>
            <person name="Thatcher L.F."/>
            <person name="Gardiner D.M."/>
            <person name="Kazan K."/>
            <person name="Manners J."/>
        </authorList>
    </citation>
    <scope>NUCLEOTIDE SEQUENCE [LARGE SCALE GENOMIC DNA]</scope>
    <source>
        <strain evidence="2">Fo5176</strain>
    </source>
</reference>
<dbReference type="AlphaFoldDB" id="F9FUA4"/>
<name>F9FUA4_FUSOF</name>
<evidence type="ECO:0000313" key="2">
    <source>
        <dbReference type="EMBL" id="EGU79503.1"/>
    </source>
</evidence>